<keyword evidence="1" id="KW-0472">Membrane</keyword>
<evidence type="ECO:0000313" key="2">
    <source>
        <dbReference type="EMBL" id="BCS98714.1"/>
    </source>
</evidence>
<dbReference type="EMBL" id="AP024488">
    <property type="protein sequence ID" value="BCS98714.1"/>
    <property type="molecule type" value="Genomic_DNA"/>
</dbReference>
<reference evidence="2 3" key="1">
    <citation type="submission" date="2021-02" db="EMBL/GenBank/DDBJ databases">
        <title>Complete genome of Desulfoluna sp. strain ASN36.</title>
        <authorList>
            <person name="Takahashi A."/>
            <person name="Kojima H."/>
            <person name="Fukui M."/>
        </authorList>
    </citation>
    <scope>NUCLEOTIDE SEQUENCE [LARGE SCALE GENOMIC DNA]</scope>
    <source>
        <strain evidence="2 3">ASN36</strain>
    </source>
</reference>
<feature type="transmembrane region" description="Helical" evidence="1">
    <location>
        <begin position="100"/>
        <end position="121"/>
    </location>
</feature>
<protein>
    <submittedName>
        <fullName evidence="2">Uncharacterized protein</fullName>
    </submittedName>
</protein>
<keyword evidence="3" id="KW-1185">Reference proteome</keyword>
<organism evidence="2 3">
    <name type="scientific">Desulfoluna limicola</name>
    <dbReference type="NCBI Taxonomy" id="2810562"/>
    <lineage>
        <taxon>Bacteria</taxon>
        <taxon>Pseudomonadati</taxon>
        <taxon>Thermodesulfobacteriota</taxon>
        <taxon>Desulfobacteria</taxon>
        <taxon>Desulfobacterales</taxon>
        <taxon>Desulfolunaceae</taxon>
        <taxon>Desulfoluna</taxon>
    </lineage>
</organism>
<sequence length="142" mass="15309">MARILLKKILIPLIPLTNGPGLTCCPSLCPERPAPFVGRIMMNLTSIPTTGAGPLKQKIQRLFINDCAAIAISMVSLWAMVIFSMTAVRGIAPSRMVEALIVSSALLICLFATASLAAVFIHIRRNREAIYTQDILASSGQE</sequence>
<keyword evidence="1" id="KW-1133">Transmembrane helix</keyword>
<proteinExistence type="predicted"/>
<evidence type="ECO:0000313" key="3">
    <source>
        <dbReference type="Proteomes" id="UP001320148"/>
    </source>
</evidence>
<evidence type="ECO:0000256" key="1">
    <source>
        <dbReference type="SAM" id="Phobius"/>
    </source>
</evidence>
<name>A0ABM7PMG4_9BACT</name>
<dbReference type="Proteomes" id="UP001320148">
    <property type="component" value="Chromosome"/>
</dbReference>
<keyword evidence="1" id="KW-0812">Transmembrane</keyword>
<feature type="transmembrane region" description="Helical" evidence="1">
    <location>
        <begin position="67"/>
        <end position="88"/>
    </location>
</feature>
<gene>
    <name evidence="2" type="ORF">DSLASN_43460</name>
</gene>
<accession>A0ABM7PMG4</accession>